<keyword evidence="2" id="KW-1185">Reference proteome</keyword>
<organism evidence="1 2">
    <name type="scientific">Cytophaga hutchinsonii (strain ATCC 33406 / DSM 1761 / CIP 103989 / NBRC 15051 / NCIMB 9469 / D465)</name>
    <dbReference type="NCBI Taxonomy" id="269798"/>
    <lineage>
        <taxon>Bacteria</taxon>
        <taxon>Pseudomonadati</taxon>
        <taxon>Bacteroidota</taxon>
        <taxon>Cytophagia</taxon>
        <taxon>Cytophagales</taxon>
        <taxon>Cytophagaceae</taxon>
        <taxon>Cytophaga</taxon>
    </lineage>
</organism>
<name>A0A6N4SS24_CYTH3</name>
<sequence>MNQNELFEIGNERIYTFKLANGKGYHGIIDQNYPNSISQHFIIDRFEIKKFNKAKNENNQLFYHQ</sequence>
<dbReference type="Proteomes" id="UP000001822">
    <property type="component" value="Chromosome"/>
</dbReference>
<reference evidence="1 2" key="1">
    <citation type="journal article" date="2007" name="Appl. Environ. Microbiol.">
        <title>Genome sequence of the cellulolytic gliding bacterium Cytophaga hutchinsonii.</title>
        <authorList>
            <person name="Xie G."/>
            <person name="Bruce D.C."/>
            <person name="Challacombe J.F."/>
            <person name="Chertkov O."/>
            <person name="Detter J.C."/>
            <person name="Gilna P."/>
            <person name="Han C.S."/>
            <person name="Lucas S."/>
            <person name="Misra M."/>
            <person name="Myers G.L."/>
            <person name="Richardson P."/>
            <person name="Tapia R."/>
            <person name="Thayer N."/>
            <person name="Thompson L.S."/>
            <person name="Brettin T.S."/>
            <person name="Henrissat B."/>
            <person name="Wilson D.B."/>
            <person name="McBride M.J."/>
        </authorList>
    </citation>
    <scope>NUCLEOTIDE SEQUENCE [LARGE SCALE GENOMIC DNA]</scope>
    <source>
        <strain evidence="2">ATCC 33406 / DSM 1761 / CIP 103989 / NBRC 15051 / NCIMB 9469 / D465</strain>
    </source>
</reference>
<dbReference type="RefSeq" id="WP_011585290.1">
    <property type="nucleotide sequence ID" value="NC_008255.1"/>
</dbReference>
<protein>
    <submittedName>
        <fullName evidence="1">Uncharacterized protein</fullName>
    </submittedName>
</protein>
<proteinExistence type="predicted"/>
<dbReference type="EMBL" id="CP000383">
    <property type="protein sequence ID" value="ABG59173.1"/>
    <property type="molecule type" value="Genomic_DNA"/>
</dbReference>
<accession>A0A6N4SS24</accession>
<gene>
    <name evidence="1" type="ordered locus">CHU_1907</name>
</gene>
<dbReference type="KEGG" id="chu:CHU_1907"/>
<evidence type="ECO:0000313" key="1">
    <source>
        <dbReference type="EMBL" id="ABG59173.1"/>
    </source>
</evidence>
<evidence type="ECO:0000313" key="2">
    <source>
        <dbReference type="Proteomes" id="UP000001822"/>
    </source>
</evidence>
<dbReference type="AlphaFoldDB" id="A0A6N4SS24"/>